<organism evidence="1 2">
    <name type="scientific">Uncinula necator</name>
    <name type="common">Grape powdery mildew</name>
    <dbReference type="NCBI Taxonomy" id="52586"/>
    <lineage>
        <taxon>Eukaryota</taxon>
        <taxon>Fungi</taxon>
        <taxon>Dikarya</taxon>
        <taxon>Ascomycota</taxon>
        <taxon>Pezizomycotina</taxon>
        <taxon>Leotiomycetes</taxon>
        <taxon>Erysiphales</taxon>
        <taxon>Erysiphaceae</taxon>
        <taxon>Erysiphe</taxon>
    </lineage>
</organism>
<protein>
    <recommendedName>
        <fullName evidence="3">Retrotransposon gag domain-containing protein</fullName>
    </recommendedName>
</protein>
<gene>
    <name evidence="1" type="ORF">EV44_g1965</name>
</gene>
<keyword evidence="2" id="KW-1185">Reference proteome</keyword>
<dbReference type="Proteomes" id="UP000030854">
    <property type="component" value="Unassembled WGS sequence"/>
</dbReference>
<dbReference type="STRING" id="52586.A0A0B1P9B6"/>
<name>A0A0B1P9B6_UNCNE</name>
<dbReference type="AlphaFoldDB" id="A0A0B1P9B6"/>
<evidence type="ECO:0000313" key="2">
    <source>
        <dbReference type="Proteomes" id="UP000030854"/>
    </source>
</evidence>
<accession>A0A0B1P9B6</accession>
<sequence length="301" mass="34026">MTIKPSEFLEYESEYYIEPSSRESQIEVDSRNSVEMANDEVIKLENIAEFQSGDGVKWLKMLKHELGAQRKPLTPENILYCVDLKFTEDADRWIQQTAFVRRMLEDTATATEADLIHFEEAFKSRFLNMITVGEFDVHAKLVKLQQNSNESLSEYSPRTISLLHEFGVKDQVAGVELSAAEAGTLNSIKSKFIYGLSDAELRLEAVNLQALLSNSLASCISIVNTAVKMLEQKRKLQEEVAVQQRLKTLDLFDKQARIAGYNNLLSYAHSLDRHSIINSVQIQPSATKASITHVEQQAHIS</sequence>
<dbReference type="EMBL" id="JNVN01000677">
    <property type="protein sequence ID" value="KHJ34808.1"/>
    <property type="molecule type" value="Genomic_DNA"/>
</dbReference>
<evidence type="ECO:0000313" key="1">
    <source>
        <dbReference type="EMBL" id="KHJ34808.1"/>
    </source>
</evidence>
<proteinExistence type="predicted"/>
<evidence type="ECO:0008006" key="3">
    <source>
        <dbReference type="Google" id="ProtNLM"/>
    </source>
</evidence>
<dbReference type="HOGENOM" id="CLU_924999_0_0_1"/>
<comment type="caution">
    <text evidence="1">The sequence shown here is derived from an EMBL/GenBank/DDBJ whole genome shotgun (WGS) entry which is preliminary data.</text>
</comment>
<reference evidence="1 2" key="1">
    <citation type="journal article" date="2014" name="BMC Genomics">
        <title>Adaptive genomic structural variation in the grape powdery mildew pathogen, Erysiphe necator.</title>
        <authorList>
            <person name="Jones L."/>
            <person name="Riaz S."/>
            <person name="Morales-Cruz A."/>
            <person name="Amrine K.C."/>
            <person name="McGuire B."/>
            <person name="Gubler W.D."/>
            <person name="Walker M.A."/>
            <person name="Cantu D."/>
        </authorList>
    </citation>
    <scope>NUCLEOTIDE SEQUENCE [LARGE SCALE GENOMIC DNA]</scope>
    <source>
        <strain evidence="2">c</strain>
    </source>
</reference>